<reference evidence="1 2" key="1">
    <citation type="submission" date="2023-12" db="EMBL/GenBank/DDBJ databases">
        <title>A high-quality genome assembly for Dillenia turbinata (Dilleniales).</title>
        <authorList>
            <person name="Chanderbali A."/>
        </authorList>
    </citation>
    <scope>NUCLEOTIDE SEQUENCE [LARGE SCALE GENOMIC DNA]</scope>
    <source>
        <strain evidence="1">LSX21</strain>
        <tissue evidence="1">Leaf</tissue>
    </source>
</reference>
<dbReference type="Proteomes" id="UP001370490">
    <property type="component" value="Unassembled WGS sequence"/>
</dbReference>
<keyword evidence="2" id="KW-1185">Reference proteome</keyword>
<organism evidence="1 2">
    <name type="scientific">Dillenia turbinata</name>
    <dbReference type="NCBI Taxonomy" id="194707"/>
    <lineage>
        <taxon>Eukaryota</taxon>
        <taxon>Viridiplantae</taxon>
        <taxon>Streptophyta</taxon>
        <taxon>Embryophyta</taxon>
        <taxon>Tracheophyta</taxon>
        <taxon>Spermatophyta</taxon>
        <taxon>Magnoliopsida</taxon>
        <taxon>eudicotyledons</taxon>
        <taxon>Gunneridae</taxon>
        <taxon>Pentapetalae</taxon>
        <taxon>Dilleniales</taxon>
        <taxon>Dilleniaceae</taxon>
        <taxon>Dillenia</taxon>
    </lineage>
</organism>
<sequence>MHRVHDDKIQKKKKNSIESSSNLVSMHYSDGIILFEHTSFELIKFLASTFSFLRKFVTSNFTLNPFMEACGSDYGFNSTCHTTGQGCHASWKHNLGYTRQRLAAHDIWYAEKPLSAELGVLTAGAGPLMLHVKLFNAMVERKHDEIVGEY</sequence>
<accession>A0AAN8W4D7</accession>
<comment type="caution">
    <text evidence="1">The sequence shown here is derived from an EMBL/GenBank/DDBJ whole genome shotgun (WGS) entry which is preliminary data.</text>
</comment>
<proteinExistence type="predicted"/>
<name>A0AAN8W4D7_9MAGN</name>
<evidence type="ECO:0000313" key="2">
    <source>
        <dbReference type="Proteomes" id="UP001370490"/>
    </source>
</evidence>
<dbReference type="EMBL" id="JBAMMX010000003">
    <property type="protein sequence ID" value="KAK6945130.1"/>
    <property type="molecule type" value="Genomic_DNA"/>
</dbReference>
<dbReference type="AlphaFoldDB" id="A0AAN8W4D7"/>
<gene>
    <name evidence="1" type="ORF">RJ641_026232</name>
</gene>
<protein>
    <submittedName>
        <fullName evidence="1">Uncharacterized protein</fullName>
    </submittedName>
</protein>
<evidence type="ECO:0000313" key="1">
    <source>
        <dbReference type="EMBL" id="KAK6945130.1"/>
    </source>
</evidence>